<feature type="transmembrane region" description="Helical" evidence="1">
    <location>
        <begin position="6"/>
        <end position="25"/>
    </location>
</feature>
<feature type="transmembrane region" description="Helical" evidence="1">
    <location>
        <begin position="46"/>
        <end position="64"/>
    </location>
</feature>
<feature type="transmembrane region" description="Helical" evidence="1">
    <location>
        <begin position="76"/>
        <end position="97"/>
    </location>
</feature>
<dbReference type="EMBL" id="FODJ01000005">
    <property type="protein sequence ID" value="SEO21119.1"/>
    <property type="molecule type" value="Genomic_DNA"/>
</dbReference>
<evidence type="ECO:0008006" key="4">
    <source>
        <dbReference type="Google" id="ProtNLM"/>
    </source>
</evidence>
<name>A0A1H8MV20_9BACI</name>
<sequence length="129" mass="15261">MLADQVILAMVLVLFITNRIIDRYFTRRYNLMSKKSNYINKRHRTVEQALRFTALLICGVLYYMREETEITITISYLGLIVLLMMFLLLSVRAWFYWTHSVGPKRTRVALIRMVNAFVMLIVAILVFAF</sequence>
<keyword evidence="1" id="KW-1133">Transmembrane helix</keyword>
<protein>
    <recommendedName>
        <fullName evidence="4">DUF4181 domain-containing protein</fullName>
    </recommendedName>
</protein>
<dbReference type="Pfam" id="PF13789">
    <property type="entry name" value="DUF4181"/>
    <property type="match status" value="1"/>
</dbReference>
<proteinExistence type="predicted"/>
<dbReference type="RefSeq" id="WP_091496757.1">
    <property type="nucleotide sequence ID" value="NZ_FODJ01000005.1"/>
</dbReference>
<dbReference type="AlphaFoldDB" id="A0A1H8MV20"/>
<evidence type="ECO:0000256" key="1">
    <source>
        <dbReference type="SAM" id="Phobius"/>
    </source>
</evidence>
<feature type="transmembrane region" description="Helical" evidence="1">
    <location>
        <begin position="109"/>
        <end position="128"/>
    </location>
</feature>
<organism evidence="2 3">
    <name type="scientific">Amphibacillus marinus</name>
    <dbReference type="NCBI Taxonomy" id="872970"/>
    <lineage>
        <taxon>Bacteria</taxon>
        <taxon>Bacillati</taxon>
        <taxon>Bacillota</taxon>
        <taxon>Bacilli</taxon>
        <taxon>Bacillales</taxon>
        <taxon>Bacillaceae</taxon>
        <taxon>Amphibacillus</taxon>
    </lineage>
</organism>
<accession>A0A1H8MV20</accession>
<evidence type="ECO:0000313" key="2">
    <source>
        <dbReference type="EMBL" id="SEO21119.1"/>
    </source>
</evidence>
<dbReference type="STRING" id="872970.SAMN04488134_1059"/>
<dbReference type="Proteomes" id="UP000199300">
    <property type="component" value="Unassembled WGS sequence"/>
</dbReference>
<evidence type="ECO:0000313" key="3">
    <source>
        <dbReference type="Proteomes" id="UP000199300"/>
    </source>
</evidence>
<keyword evidence="1" id="KW-0472">Membrane</keyword>
<dbReference type="InterPro" id="IPR025441">
    <property type="entry name" value="DUF4181"/>
</dbReference>
<gene>
    <name evidence="2" type="ORF">SAMN04488134_1059</name>
</gene>
<keyword evidence="1" id="KW-0812">Transmembrane</keyword>
<reference evidence="2 3" key="1">
    <citation type="submission" date="2016-10" db="EMBL/GenBank/DDBJ databases">
        <authorList>
            <person name="de Groot N.N."/>
        </authorList>
    </citation>
    <scope>NUCLEOTIDE SEQUENCE [LARGE SCALE GENOMIC DNA]</scope>
    <source>
        <strain evidence="2 3">CGMCC 1.10434</strain>
    </source>
</reference>
<keyword evidence="3" id="KW-1185">Reference proteome</keyword>